<feature type="transmembrane region" description="Helical" evidence="9">
    <location>
        <begin position="315"/>
        <end position="337"/>
    </location>
</feature>
<dbReference type="OrthoDB" id="9762169at2"/>
<dbReference type="Pfam" id="PF00069">
    <property type="entry name" value="Pkinase"/>
    <property type="match status" value="1"/>
</dbReference>
<dbReference type="GO" id="GO:0004674">
    <property type="term" value="F:protein serine/threonine kinase activity"/>
    <property type="evidence" value="ECO:0007669"/>
    <property type="project" value="UniProtKB-KW"/>
</dbReference>
<feature type="region of interest" description="Disordered" evidence="8">
    <location>
        <begin position="393"/>
        <end position="443"/>
    </location>
</feature>
<evidence type="ECO:0000256" key="6">
    <source>
        <dbReference type="ARBA" id="ARBA00022840"/>
    </source>
</evidence>
<accession>A0A4V2S5T9</accession>
<gene>
    <name evidence="11" type="ORF">EV192_11029</name>
</gene>
<sequence>MEELARWQPIHVLGSGAFGQVHLAWDTADQRYVAVKHFTGQDELDLLRFVIESRIRVAHPHLVRTVAFRLVDDQAWLVTELARGGSLRPMLNRGPQPVGWVTEIVDQTLDALAALHAAGVVHRDVKPANLLLRDAGMVAPYVLVGDFGIAAWRTVSMTGAGSAIGTLGYLAPEYLDGTQPSPRTDLFAVGVLAAELLSGRRLIHQSNATPDLSADWDYQVPLPDGLPRHLADVLRRIADPDPARRYADCVAAREALRYAHPPEVRQDLTAVEAPDLLMSAPTPEPGPTERVSTPSRPVSVVAPQPPVPRRGKRRFPWAVTSGVTVLAAAAAGLILLLGNGNTPGSGTTSGPGRESDVPLVAWTPEPLEACSRVDIGRLRQNDTQRCQRTSASAQSWVTAPHGGFPARSNPAGPFGGEPCDPENTRDYSPTGTPLTCRAGKWQN</sequence>
<evidence type="ECO:0000259" key="10">
    <source>
        <dbReference type="PROSITE" id="PS50011"/>
    </source>
</evidence>
<evidence type="ECO:0000256" key="5">
    <source>
        <dbReference type="ARBA" id="ARBA00022777"/>
    </source>
</evidence>
<dbReference type="SMART" id="SM00220">
    <property type="entry name" value="S_TKc"/>
    <property type="match status" value="1"/>
</dbReference>
<keyword evidence="5 11" id="KW-0418">Kinase</keyword>
<dbReference type="RefSeq" id="WP_132123428.1">
    <property type="nucleotide sequence ID" value="NZ_SLWS01000010.1"/>
</dbReference>
<keyword evidence="6 7" id="KW-0067">ATP-binding</keyword>
<dbReference type="Gene3D" id="1.10.510.10">
    <property type="entry name" value="Transferase(Phosphotransferase) domain 1"/>
    <property type="match status" value="1"/>
</dbReference>
<comment type="caution">
    <text evidence="11">The sequence shown here is derived from an EMBL/GenBank/DDBJ whole genome shotgun (WGS) entry which is preliminary data.</text>
</comment>
<feature type="region of interest" description="Disordered" evidence="8">
    <location>
        <begin position="279"/>
        <end position="308"/>
    </location>
</feature>
<dbReference type="InterPro" id="IPR017441">
    <property type="entry name" value="Protein_kinase_ATP_BS"/>
</dbReference>
<keyword evidence="2 11" id="KW-0723">Serine/threonine-protein kinase</keyword>
<feature type="binding site" evidence="7">
    <location>
        <position position="36"/>
    </location>
    <ligand>
        <name>ATP</name>
        <dbReference type="ChEBI" id="CHEBI:30616"/>
    </ligand>
</feature>
<evidence type="ECO:0000256" key="3">
    <source>
        <dbReference type="ARBA" id="ARBA00022679"/>
    </source>
</evidence>
<dbReference type="SUPFAM" id="SSF56112">
    <property type="entry name" value="Protein kinase-like (PK-like)"/>
    <property type="match status" value="1"/>
</dbReference>
<evidence type="ECO:0000256" key="4">
    <source>
        <dbReference type="ARBA" id="ARBA00022741"/>
    </source>
</evidence>
<evidence type="ECO:0000313" key="12">
    <source>
        <dbReference type="Proteomes" id="UP000295680"/>
    </source>
</evidence>
<evidence type="ECO:0000256" key="2">
    <source>
        <dbReference type="ARBA" id="ARBA00022527"/>
    </source>
</evidence>
<dbReference type="GO" id="GO:0005524">
    <property type="term" value="F:ATP binding"/>
    <property type="evidence" value="ECO:0007669"/>
    <property type="project" value="UniProtKB-UniRule"/>
</dbReference>
<protein>
    <recommendedName>
        <fullName evidence="1">non-specific serine/threonine protein kinase</fullName>
        <ecNumber evidence="1">2.7.11.1</ecNumber>
    </recommendedName>
</protein>
<reference evidence="11 12" key="1">
    <citation type="submission" date="2019-03" db="EMBL/GenBank/DDBJ databases">
        <title>Genomic Encyclopedia of Type Strains, Phase IV (KMG-IV): sequencing the most valuable type-strain genomes for metagenomic binning, comparative biology and taxonomic classification.</title>
        <authorList>
            <person name="Goeker M."/>
        </authorList>
    </citation>
    <scope>NUCLEOTIDE SEQUENCE [LARGE SCALE GENOMIC DNA]</scope>
    <source>
        <strain evidence="11 12">DSM 45934</strain>
    </source>
</reference>
<dbReference type="PROSITE" id="PS00107">
    <property type="entry name" value="PROTEIN_KINASE_ATP"/>
    <property type="match status" value="1"/>
</dbReference>
<dbReference type="CDD" id="cd14014">
    <property type="entry name" value="STKc_PknB_like"/>
    <property type="match status" value="1"/>
</dbReference>
<dbReference type="PANTHER" id="PTHR43289:SF6">
    <property type="entry name" value="SERINE_THREONINE-PROTEIN KINASE NEKL-3"/>
    <property type="match status" value="1"/>
</dbReference>
<dbReference type="AlphaFoldDB" id="A0A4V2S5T9"/>
<keyword evidence="9" id="KW-1133">Transmembrane helix</keyword>
<evidence type="ECO:0000256" key="9">
    <source>
        <dbReference type="SAM" id="Phobius"/>
    </source>
</evidence>
<organism evidence="11 12">
    <name type="scientific">Actinocrispum wychmicini</name>
    <dbReference type="NCBI Taxonomy" id="1213861"/>
    <lineage>
        <taxon>Bacteria</taxon>
        <taxon>Bacillati</taxon>
        <taxon>Actinomycetota</taxon>
        <taxon>Actinomycetes</taxon>
        <taxon>Pseudonocardiales</taxon>
        <taxon>Pseudonocardiaceae</taxon>
        <taxon>Actinocrispum</taxon>
    </lineage>
</organism>
<feature type="domain" description="Protein kinase" evidence="10">
    <location>
        <begin position="7"/>
        <end position="263"/>
    </location>
</feature>
<evidence type="ECO:0000256" key="7">
    <source>
        <dbReference type="PROSITE-ProRule" id="PRU10141"/>
    </source>
</evidence>
<evidence type="ECO:0000313" key="11">
    <source>
        <dbReference type="EMBL" id="TCO53440.1"/>
    </source>
</evidence>
<dbReference type="PROSITE" id="PS50011">
    <property type="entry name" value="PROTEIN_KINASE_DOM"/>
    <property type="match status" value="1"/>
</dbReference>
<dbReference type="Proteomes" id="UP000295680">
    <property type="component" value="Unassembled WGS sequence"/>
</dbReference>
<dbReference type="InterPro" id="IPR011009">
    <property type="entry name" value="Kinase-like_dom_sf"/>
</dbReference>
<keyword evidence="3" id="KW-0808">Transferase</keyword>
<dbReference type="InterPro" id="IPR008271">
    <property type="entry name" value="Ser/Thr_kinase_AS"/>
</dbReference>
<dbReference type="PROSITE" id="PS00108">
    <property type="entry name" value="PROTEIN_KINASE_ST"/>
    <property type="match status" value="1"/>
</dbReference>
<dbReference type="PANTHER" id="PTHR43289">
    <property type="entry name" value="MITOGEN-ACTIVATED PROTEIN KINASE KINASE KINASE 20-RELATED"/>
    <property type="match status" value="1"/>
</dbReference>
<keyword evidence="9" id="KW-0812">Transmembrane</keyword>
<keyword evidence="12" id="KW-1185">Reference proteome</keyword>
<dbReference type="EMBL" id="SLWS01000010">
    <property type="protein sequence ID" value="TCO53440.1"/>
    <property type="molecule type" value="Genomic_DNA"/>
</dbReference>
<dbReference type="InterPro" id="IPR000719">
    <property type="entry name" value="Prot_kinase_dom"/>
</dbReference>
<feature type="compositionally biased region" description="Low complexity" evidence="8">
    <location>
        <begin position="290"/>
        <end position="302"/>
    </location>
</feature>
<dbReference type="EC" id="2.7.11.1" evidence="1"/>
<evidence type="ECO:0000256" key="1">
    <source>
        <dbReference type="ARBA" id="ARBA00012513"/>
    </source>
</evidence>
<name>A0A4V2S5T9_9PSEU</name>
<proteinExistence type="predicted"/>
<keyword evidence="9" id="KW-0472">Membrane</keyword>
<evidence type="ECO:0000256" key="8">
    <source>
        <dbReference type="SAM" id="MobiDB-lite"/>
    </source>
</evidence>
<keyword evidence="4 7" id="KW-0547">Nucleotide-binding</keyword>